<dbReference type="AlphaFoldDB" id="A0A0C2WSI9"/>
<reference evidence="2" key="2">
    <citation type="submission" date="2015-01" db="EMBL/GenBank/DDBJ databases">
        <title>Evolutionary Origins and Diversification of the Mycorrhizal Mutualists.</title>
        <authorList>
            <consortium name="DOE Joint Genome Institute"/>
            <consortium name="Mycorrhizal Genomics Consortium"/>
            <person name="Kohler A."/>
            <person name="Kuo A."/>
            <person name="Nagy L.G."/>
            <person name="Floudas D."/>
            <person name="Copeland A."/>
            <person name="Barry K.W."/>
            <person name="Cichocki N."/>
            <person name="Veneault-Fourrey C."/>
            <person name="LaButti K."/>
            <person name="Lindquist E.A."/>
            <person name="Lipzen A."/>
            <person name="Lundell T."/>
            <person name="Morin E."/>
            <person name="Murat C."/>
            <person name="Riley R."/>
            <person name="Ohm R."/>
            <person name="Sun H."/>
            <person name="Tunlid A."/>
            <person name="Henrissat B."/>
            <person name="Grigoriev I.V."/>
            <person name="Hibbett D.S."/>
            <person name="Martin F."/>
        </authorList>
    </citation>
    <scope>NUCLEOTIDE SEQUENCE [LARGE SCALE GENOMIC DNA]</scope>
    <source>
        <strain evidence="2">MAFF 305830</strain>
    </source>
</reference>
<dbReference type="Proteomes" id="UP000054097">
    <property type="component" value="Unassembled WGS sequence"/>
</dbReference>
<evidence type="ECO:0000313" key="1">
    <source>
        <dbReference type="EMBL" id="KIM20517.1"/>
    </source>
</evidence>
<proteinExistence type="predicted"/>
<sequence length="49" mass="5426">MRLAIQVVLPCINNVISSYVKGVIPRDKGDDGPDMVCEPDPIAPFDIQW</sequence>
<dbReference type="EMBL" id="KN824427">
    <property type="protein sequence ID" value="KIM20517.1"/>
    <property type="molecule type" value="Genomic_DNA"/>
</dbReference>
<gene>
    <name evidence="1" type="ORF">M408DRAFT_30300</name>
</gene>
<name>A0A0C2WSI9_SERVB</name>
<keyword evidence="2" id="KW-1185">Reference proteome</keyword>
<evidence type="ECO:0000313" key="2">
    <source>
        <dbReference type="Proteomes" id="UP000054097"/>
    </source>
</evidence>
<accession>A0A0C2WSI9</accession>
<organism evidence="1 2">
    <name type="scientific">Serendipita vermifera MAFF 305830</name>
    <dbReference type="NCBI Taxonomy" id="933852"/>
    <lineage>
        <taxon>Eukaryota</taxon>
        <taxon>Fungi</taxon>
        <taxon>Dikarya</taxon>
        <taxon>Basidiomycota</taxon>
        <taxon>Agaricomycotina</taxon>
        <taxon>Agaricomycetes</taxon>
        <taxon>Sebacinales</taxon>
        <taxon>Serendipitaceae</taxon>
        <taxon>Serendipita</taxon>
    </lineage>
</organism>
<dbReference type="HOGENOM" id="CLU_3143943_0_0_1"/>
<reference evidence="1 2" key="1">
    <citation type="submission" date="2014-04" db="EMBL/GenBank/DDBJ databases">
        <authorList>
            <consortium name="DOE Joint Genome Institute"/>
            <person name="Kuo A."/>
            <person name="Zuccaro A."/>
            <person name="Kohler A."/>
            <person name="Nagy L.G."/>
            <person name="Floudas D."/>
            <person name="Copeland A."/>
            <person name="Barry K.W."/>
            <person name="Cichocki N."/>
            <person name="Veneault-Fourrey C."/>
            <person name="LaButti K."/>
            <person name="Lindquist E.A."/>
            <person name="Lipzen A."/>
            <person name="Lundell T."/>
            <person name="Morin E."/>
            <person name="Murat C."/>
            <person name="Sun H."/>
            <person name="Tunlid A."/>
            <person name="Henrissat B."/>
            <person name="Grigoriev I.V."/>
            <person name="Hibbett D.S."/>
            <person name="Martin F."/>
            <person name="Nordberg H.P."/>
            <person name="Cantor M.N."/>
            <person name="Hua S.X."/>
        </authorList>
    </citation>
    <scope>NUCLEOTIDE SEQUENCE [LARGE SCALE GENOMIC DNA]</scope>
    <source>
        <strain evidence="1 2">MAFF 305830</strain>
    </source>
</reference>
<protein>
    <submittedName>
        <fullName evidence="1">Uncharacterized protein</fullName>
    </submittedName>
</protein>